<dbReference type="SUPFAM" id="SSF46785">
    <property type="entry name" value="Winged helix' DNA-binding domain"/>
    <property type="match status" value="1"/>
</dbReference>
<name>A0A5M6CVN4_9BACT</name>
<proteinExistence type="predicted"/>
<gene>
    <name evidence="2" type="ORF">FYK55_25710</name>
</gene>
<comment type="caution">
    <text evidence="2">The sequence shown here is derived from an EMBL/GenBank/DDBJ whole genome shotgun (WGS) entry which is preliminary data.</text>
</comment>
<evidence type="ECO:0008006" key="4">
    <source>
        <dbReference type="Google" id="ProtNLM"/>
    </source>
</evidence>
<dbReference type="EMBL" id="VWOX01000023">
    <property type="protein sequence ID" value="KAA5538996.1"/>
    <property type="molecule type" value="Genomic_DNA"/>
</dbReference>
<dbReference type="InterPro" id="IPR036390">
    <property type="entry name" value="WH_DNA-bd_sf"/>
</dbReference>
<reference evidence="2 3" key="1">
    <citation type="submission" date="2019-08" db="EMBL/GenBank/DDBJ databases">
        <authorList>
            <person name="Dhanesh K."/>
            <person name="Kumar G."/>
            <person name="Sasikala C."/>
            <person name="Venkata Ramana C."/>
        </authorList>
    </citation>
    <scope>NUCLEOTIDE SEQUENCE [LARGE SCALE GENOMIC DNA]</scope>
    <source>
        <strain evidence="2 3">JC645</strain>
    </source>
</reference>
<dbReference type="AlphaFoldDB" id="A0A5M6CVN4"/>
<evidence type="ECO:0000313" key="3">
    <source>
        <dbReference type="Proteomes" id="UP000324479"/>
    </source>
</evidence>
<organism evidence="2 3">
    <name type="scientific">Roseiconus nitratireducens</name>
    <dbReference type="NCBI Taxonomy" id="2605748"/>
    <lineage>
        <taxon>Bacteria</taxon>
        <taxon>Pseudomonadati</taxon>
        <taxon>Planctomycetota</taxon>
        <taxon>Planctomycetia</taxon>
        <taxon>Pirellulales</taxon>
        <taxon>Pirellulaceae</taxon>
        <taxon>Roseiconus</taxon>
    </lineage>
</organism>
<accession>A0A5M6CVN4</accession>
<dbReference type="Proteomes" id="UP000324479">
    <property type="component" value="Unassembled WGS sequence"/>
</dbReference>
<keyword evidence="3" id="KW-1185">Reference proteome</keyword>
<evidence type="ECO:0000313" key="2">
    <source>
        <dbReference type="EMBL" id="KAA5538996.1"/>
    </source>
</evidence>
<sequence length="582" mass="65426">MLHIGSAEQDQPEMRASGAAGQDPEPIVQERATSVEATPRKLPNDQTPAADPATEPLSDDGDQITFVRADRFYRIRGLEKNASTCRMAINLMVSRDELVYLDALDMVKARSRNAFIKAAANELFVDEELVKKDIGALLLKLELRQAERIARQKRPCQAPIRLSERERAEAMELLQDPNLLERIVSDLEVCGIVGENTNKLAGYLAATSRKLSRPLAILIQSSSSAGKTSLMDAILSLMPPEDVVRLSGMTGRSLFYLDTAQIRHKILAVAEDEGLNEAAYALKLLQSEGELRHASVCRDGSGNLVTRQHHVQGPVQIFLTSTSIDVDEELVNRCFVLTVDETDNQTGAIQSRQREAFTSQCFQASQKAARLRRLHQNAQRLLRPLEVLNPYAPQLSFPSHKTRMRRDHLKYLTLINTVALLRQHQRETQPLTGGNGVRASINVEPDDIAVANTVAGQVLGQSLDELAPQTRTLLADLQRYVRRECRRREIPRSDHRFTRRDLRESIQWSDAQVRKHLTRLVELEYVLIHRGRNGQRFVYELIYDGEGCGGEPFLMGLSDPQQLRRPTLKTEPLMHLVPTLSP</sequence>
<evidence type="ECO:0000256" key="1">
    <source>
        <dbReference type="SAM" id="MobiDB-lite"/>
    </source>
</evidence>
<feature type="region of interest" description="Disordered" evidence="1">
    <location>
        <begin position="1"/>
        <end position="61"/>
    </location>
</feature>
<protein>
    <recommendedName>
        <fullName evidence="4">DNA primase</fullName>
    </recommendedName>
</protein>